<dbReference type="Gene3D" id="6.10.340.10">
    <property type="match status" value="1"/>
</dbReference>
<evidence type="ECO:0000313" key="14">
    <source>
        <dbReference type="Proteomes" id="UP000280792"/>
    </source>
</evidence>
<dbReference type="AlphaFoldDB" id="A0A3P3VNG9"/>
<evidence type="ECO:0000313" key="13">
    <source>
        <dbReference type="EMBL" id="RRJ84301.1"/>
    </source>
</evidence>
<dbReference type="InterPro" id="IPR035965">
    <property type="entry name" value="PAS-like_dom_sf"/>
</dbReference>
<dbReference type="PROSITE" id="PS50112">
    <property type="entry name" value="PAS"/>
    <property type="match status" value="1"/>
</dbReference>
<gene>
    <name evidence="13" type="ORF">D0544_04115</name>
</gene>
<dbReference type="InterPro" id="IPR005467">
    <property type="entry name" value="His_kinase_dom"/>
</dbReference>
<dbReference type="Pfam" id="PF02518">
    <property type="entry name" value="HATPase_c"/>
    <property type="match status" value="1"/>
</dbReference>
<dbReference type="InterPro" id="IPR003594">
    <property type="entry name" value="HATPase_dom"/>
</dbReference>
<dbReference type="SMART" id="SM00304">
    <property type="entry name" value="HAMP"/>
    <property type="match status" value="1"/>
</dbReference>
<dbReference type="Gene3D" id="3.30.450.20">
    <property type="entry name" value="PAS domain"/>
    <property type="match status" value="1"/>
</dbReference>
<dbReference type="PANTHER" id="PTHR43304">
    <property type="entry name" value="PHYTOCHROME-LIKE PROTEIN CPH1"/>
    <property type="match status" value="1"/>
</dbReference>
<dbReference type="InterPro" id="IPR004358">
    <property type="entry name" value="Sig_transdc_His_kin-like_C"/>
</dbReference>
<dbReference type="Pfam" id="PF00672">
    <property type="entry name" value="HAMP"/>
    <property type="match status" value="1"/>
</dbReference>
<keyword evidence="5" id="KW-0808">Transferase</keyword>
<feature type="transmembrane region" description="Helical" evidence="8">
    <location>
        <begin position="186"/>
        <end position="207"/>
    </location>
</feature>
<accession>A0A3P3VNG9</accession>
<name>A0A3P3VNG9_9GAMM</name>
<dbReference type="InterPro" id="IPR052162">
    <property type="entry name" value="Sensor_kinase/Photoreceptor"/>
</dbReference>
<evidence type="ECO:0000256" key="2">
    <source>
        <dbReference type="ARBA" id="ARBA00004370"/>
    </source>
</evidence>
<feature type="domain" description="PAS" evidence="10">
    <location>
        <begin position="270"/>
        <end position="345"/>
    </location>
</feature>
<dbReference type="SUPFAM" id="SSF158472">
    <property type="entry name" value="HAMP domain-like"/>
    <property type="match status" value="1"/>
</dbReference>
<dbReference type="NCBIfam" id="TIGR00229">
    <property type="entry name" value="sensory_box"/>
    <property type="match status" value="1"/>
</dbReference>
<feature type="domain" description="PAC" evidence="11">
    <location>
        <begin position="348"/>
        <end position="400"/>
    </location>
</feature>
<keyword evidence="6" id="KW-0418">Kinase</keyword>
<feature type="domain" description="Histidine kinase" evidence="9">
    <location>
        <begin position="445"/>
        <end position="675"/>
    </location>
</feature>
<dbReference type="GO" id="GO:0007165">
    <property type="term" value="P:signal transduction"/>
    <property type="evidence" value="ECO:0007669"/>
    <property type="project" value="InterPro"/>
</dbReference>
<evidence type="ECO:0000256" key="4">
    <source>
        <dbReference type="ARBA" id="ARBA00022553"/>
    </source>
</evidence>
<reference evidence="13 14" key="1">
    <citation type="submission" date="2018-08" db="EMBL/GenBank/DDBJ databases">
        <authorList>
            <person name="Khan S.A."/>
        </authorList>
    </citation>
    <scope>NUCLEOTIDE SEQUENCE [LARGE SCALE GENOMIC DNA]</scope>
    <source>
        <strain evidence="13 14">GTF-13</strain>
    </source>
</reference>
<evidence type="ECO:0000256" key="3">
    <source>
        <dbReference type="ARBA" id="ARBA00012438"/>
    </source>
</evidence>
<evidence type="ECO:0000259" key="10">
    <source>
        <dbReference type="PROSITE" id="PS50112"/>
    </source>
</evidence>
<keyword evidence="8" id="KW-0472">Membrane</keyword>
<dbReference type="Pfam" id="PF08447">
    <property type="entry name" value="PAS_3"/>
    <property type="match status" value="1"/>
</dbReference>
<keyword evidence="8" id="KW-0812">Transmembrane</keyword>
<dbReference type="EMBL" id="QWEZ01000001">
    <property type="protein sequence ID" value="RRJ84301.1"/>
    <property type="molecule type" value="Genomic_DNA"/>
</dbReference>
<evidence type="ECO:0000256" key="6">
    <source>
        <dbReference type="ARBA" id="ARBA00022777"/>
    </source>
</evidence>
<keyword evidence="14" id="KW-1185">Reference proteome</keyword>
<dbReference type="GO" id="GO:0004673">
    <property type="term" value="F:protein histidine kinase activity"/>
    <property type="evidence" value="ECO:0007669"/>
    <property type="project" value="UniProtKB-EC"/>
</dbReference>
<dbReference type="SUPFAM" id="SSF55785">
    <property type="entry name" value="PYP-like sensor domain (PAS domain)"/>
    <property type="match status" value="1"/>
</dbReference>
<comment type="subcellular location">
    <subcellularLocation>
        <location evidence="2">Membrane</location>
    </subcellularLocation>
</comment>
<dbReference type="PANTHER" id="PTHR43304:SF1">
    <property type="entry name" value="PAC DOMAIN-CONTAINING PROTEIN"/>
    <property type="match status" value="1"/>
</dbReference>
<evidence type="ECO:0000256" key="8">
    <source>
        <dbReference type="SAM" id="Phobius"/>
    </source>
</evidence>
<dbReference type="PROSITE" id="PS50113">
    <property type="entry name" value="PAC"/>
    <property type="match status" value="1"/>
</dbReference>
<feature type="transmembrane region" description="Helical" evidence="8">
    <location>
        <begin position="7"/>
        <end position="28"/>
    </location>
</feature>
<dbReference type="PROSITE" id="PS50885">
    <property type="entry name" value="HAMP"/>
    <property type="match status" value="1"/>
</dbReference>
<evidence type="ECO:0000256" key="7">
    <source>
        <dbReference type="SAM" id="Coils"/>
    </source>
</evidence>
<dbReference type="SMART" id="SM00091">
    <property type="entry name" value="PAS"/>
    <property type="match status" value="1"/>
</dbReference>
<dbReference type="InterPro" id="IPR036890">
    <property type="entry name" value="HATPase_C_sf"/>
</dbReference>
<organism evidence="13 14">
    <name type="scientific">Aestuariirhabdus litorea</name>
    <dbReference type="NCBI Taxonomy" id="2528527"/>
    <lineage>
        <taxon>Bacteria</taxon>
        <taxon>Pseudomonadati</taxon>
        <taxon>Pseudomonadota</taxon>
        <taxon>Gammaproteobacteria</taxon>
        <taxon>Oceanospirillales</taxon>
        <taxon>Aestuariirhabdaceae</taxon>
        <taxon>Aestuariirhabdus</taxon>
    </lineage>
</organism>
<dbReference type="PROSITE" id="PS50109">
    <property type="entry name" value="HIS_KIN"/>
    <property type="match status" value="1"/>
</dbReference>
<reference evidence="13 14" key="2">
    <citation type="submission" date="2018-12" db="EMBL/GenBank/DDBJ databases">
        <title>Simiduia agarivorans gen. nov., sp. nov., a marine, agarolytic bacterium isolated from shallow coastal water from Keelung, Taiwan.</title>
        <authorList>
            <person name="Shieh W.Y."/>
        </authorList>
    </citation>
    <scope>NUCLEOTIDE SEQUENCE [LARGE SCALE GENOMIC DNA]</scope>
    <source>
        <strain evidence="13 14">GTF-13</strain>
    </source>
</reference>
<keyword evidence="7" id="KW-0175">Coiled coil</keyword>
<dbReference type="GO" id="GO:0016020">
    <property type="term" value="C:membrane"/>
    <property type="evidence" value="ECO:0007669"/>
    <property type="project" value="UniProtKB-SubCell"/>
</dbReference>
<evidence type="ECO:0000259" key="12">
    <source>
        <dbReference type="PROSITE" id="PS50885"/>
    </source>
</evidence>
<comment type="caution">
    <text evidence="13">The sequence shown here is derived from an EMBL/GenBank/DDBJ whole genome shotgun (WGS) entry which is preliminary data.</text>
</comment>
<evidence type="ECO:0000256" key="1">
    <source>
        <dbReference type="ARBA" id="ARBA00000085"/>
    </source>
</evidence>
<dbReference type="SMART" id="SM00387">
    <property type="entry name" value="HATPase_c"/>
    <property type="match status" value="1"/>
</dbReference>
<feature type="coiled-coil region" evidence="7">
    <location>
        <begin position="384"/>
        <end position="436"/>
    </location>
</feature>
<keyword evidence="4" id="KW-0597">Phosphoprotein</keyword>
<dbReference type="RefSeq" id="WP_125014729.1">
    <property type="nucleotide sequence ID" value="NZ_QWEZ01000001.1"/>
</dbReference>
<dbReference type="InterPro" id="IPR013655">
    <property type="entry name" value="PAS_fold_3"/>
</dbReference>
<dbReference type="Gene3D" id="3.30.565.10">
    <property type="entry name" value="Histidine kinase-like ATPase, C-terminal domain"/>
    <property type="match status" value="1"/>
</dbReference>
<dbReference type="Proteomes" id="UP000280792">
    <property type="component" value="Unassembled WGS sequence"/>
</dbReference>
<dbReference type="CDD" id="cd00130">
    <property type="entry name" value="PAS"/>
    <property type="match status" value="1"/>
</dbReference>
<dbReference type="EC" id="2.7.13.3" evidence="3"/>
<sequence>MKVKTQYLLISLITAALVGYVAVSFFAAQGSQTVKLTNIFDSYVDLADTLTDYRTELIDQHLALFANLSRETDRAQRETLLRVGIGEAERIVERISHLRKRFHFSDSELVRLDRTGETLNQYLTSLSSAAHPLSESSITGSQLLHLSEANTHFQSATAQLSALLRDRQQQGLDQLVAIQKQTDSRLFDLGLLLLATIVFILLGSWLISRQMGKSIGRLVAVLAELSHGNTDIRVPTTQADNEFSEIFKAVQAFRETLINYHDSQLELDTRSRELERLLSTIPGMAYRCEKNQQRNLLMASAGCLDLTGYSPQQLNNSQEVSFGEIIHPDDRSRVLDQIEDATNNQRAYQLTYRLITQDQQTRWVLERGMEVYDDQTAEGTLEGLVIDITERKQAEEEVQRLNNQLEQRVHERTQDLQQTVQHLTELQSQLIESEKQASLGSLVAGVAHEINTPIGICVTAASHLELITAGLLAKVESQDLKRSELVQFMKTLNEGLQLIQNNIRTTSDLINSFKLMAVDRDNEEMRDFYLHEYLNELLKGLAPRLQAKGHRVDLNCPDNLMLHSYPGAFYQIITNLVENSIAHGFAHIPNGQISIEVECSDNLLRLVYTDNGIGVNDEVRKRIFEPFFSASAKRSKGLGLNIVYNSVTQILQGHIHCSSEPGHGICFEIEAPARLNH</sequence>
<evidence type="ECO:0000259" key="9">
    <source>
        <dbReference type="PROSITE" id="PS50109"/>
    </source>
</evidence>
<feature type="domain" description="HAMP" evidence="12">
    <location>
        <begin position="209"/>
        <end position="262"/>
    </location>
</feature>
<dbReference type="PRINTS" id="PR00344">
    <property type="entry name" value="BCTRLSENSOR"/>
</dbReference>
<dbReference type="CDD" id="cd00075">
    <property type="entry name" value="HATPase"/>
    <property type="match status" value="1"/>
</dbReference>
<protein>
    <recommendedName>
        <fullName evidence="3">histidine kinase</fullName>
        <ecNumber evidence="3">2.7.13.3</ecNumber>
    </recommendedName>
</protein>
<proteinExistence type="predicted"/>
<evidence type="ECO:0000259" key="11">
    <source>
        <dbReference type="PROSITE" id="PS50113"/>
    </source>
</evidence>
<dbReference type="SUPFAM" id="SSF55874">
    <property type="entry name" value="ATPase domain of HSP90 chaperone/DNA topoisomerase II/histidine kinase"/>
    <property type="match status" value="1"/>
</dbReference>
<comment type="catalytic activity">
    <reaction evidence="1">
        <text>ATP + protein L-histidine = ADP + protein N-phospho-L-histidine.</text>
        <dbReference type="EC" id="2.7.13.3"/>
    </reaction>
</comment>
<evidence type="ECO:0000256" key="5">
    <source>
        <dbReference type="ARBA" id="ARBA00022679"/>
    </source>
</evidence>
<dbReference type="InterPro" id="IPR000700">
    <property type="entry name" value="PAS-assoc_C"/>
</dbReference>
<dbReference type="Gene3D" id="1.10.287.130">
    <property type="match status" value="1"/>
</dbReference>
<dbReference type="InterPro" id="IPR000014">
    <property type="entry name" value="PAS"/>
</dbReference>
<keyword evidence="8" id="KW-1133">Transmembrane helix</keyword>
<dbReference type="InterPro" id="IPR003660">
    <property type="entry name" value="HAMP_dom"/>
</dbReference>